<accession>A0ABQ9WS58</accession>
<feature type="compositionally biased region" description="Acidic residues" evidence="1">
    <location>
        <begin position="33"/>
        <end position="48"/>
    </location>
</feature>
<evidence type="ECO:0000313" key="3">
    <source>
        <dbReference type="Proteomes" id="UP001281761"/>
    </source>
</evidence>
<name>A0ABQ9WS58_9EUKA</name>
<feature type="region of interest" description="Disordered" evidence="1">
    <location>
        <begin position="26"/>
        <end position="54"/>
    </location>
</feature>
<protein>
    <submittedName>
        <fullName evidence="2">Uncharacterized protein</fullName>
    </submittedName>
</protein>
<evidence type="ECO:0000256" key="1">
    <source>
        <dbReference type="SAM" id="MobiDB-lite"/>
    </source>
</evidence>
<proteinExistence type="predicted"/>
<dbReference type="EMBL" id="JARBJD010000450">
    <property type="protein sequence ID" value="KAK2941919.1"/>
    <property type="molecule type" value="Genomic_DNA"/>
</dbReference>
<dbReference type="Proteomes" id="UP001281761">
    <property type="component" value="Unassembled WGS sequence"/>
</dbReference>
<reference evidence="2 3" key="1">
    <citation type="journal article" date="2022" name="bioRxiv">
        <title>Genomics of Preaxostyla Flagellates Illuminates Evolutionary Transitions and the Path Towards Mitochondrial Loss.</title>
        <authorList>
            <person name="Novak L.V.F."/>
            <person name="Treitli S.C."/>
            <person name="Pyrih J."/>
            <person name="Halakuc P."/>
            <person name="Pipaliya S.V."/>
            <person name="Vacek V."/>
            <person name="Brzon O."/>
            <person name="Soukal P."/>
            <person name="Eme L."/>
            <person name="Dacks J.B."/>
            <person name="Karnkowska A."/>
            <person name="Elias M."/>
            <person name="Hampl V."/>
        </authorList>
    </citation>
    <scope>NUCLEOTIDE SEQUENCE [LARGE SCALE GENOMIC DNA]</scope>
    <source>
        <strain evidence="2">NAU3</strain>
        <tissue evidence="2">Gut</tissue>
    </source>
</reference>
<organism evidence="2 3">
    <name type="scientific">Blattamonas nauphoetae</name>
    <dbReference type="NCBI Taxonomy" id="2049346"/>
    <lineage>
        <taxon>Eukaryota</taxon>
        <taxon>Metamonada</taxon>
        <taxon>Preaxostyla</taxon>
        <taxon>Oxymonadida</taxon>
        <taxon>Blattamonas</taxon>
    </lineage>
</organism>
<evidence type="ECO:0000313" key="2">
    <source>
        <dbReference type="EMBL" id="KAK2941919.1"/>
    </source>
</evidence>
<gene>
    <name evidence="2" type="ORF">BLNAU_23155</name>
</gene>
<sequence length="66" mass="7486">MMNYDKDGEYGNVVARYSHMLSQKLGSNVEFPEHDDDEENSESDDEETPSIHPIFLSLSVSLSTTF</sequence>
<comment type="caution">
    <text evidence="2">The sequence shown here is derived from an EMBL/GenBank/DDBJ whole genome shotgun (WGS) entry which is preliminary data.</text>
</comment>
<keyword evidence="3" id="KW-1185">Reference proteome</keyword>